<reference evidence="3 4" key="2">
    <citation type="journal article" date="2020" name="Int. J. Syst. Evol. Microbiol.">
        <title>Sulfuracidifex tepidarius gen. nov., sp. nov. and transfer of Sulfolobus metallicus Huber and Stetter 1992 to the genus Sulfuracidifex as Sulfuracidifex metallicus comb. nov.</title>
        <authorList>
            <person name="Itoh T."/>
            <person name="Miura T."/>
            <person name="Sakai H.D."/>
            <person name="Kato S."/>
            <person name="Ohkuma M."/>
            <person name="Takashina T."/>
        </authorList>
    </citation>
    <scope>NUCLEOTIDE SEQUENCE</scope>
    <source>
        <strain evidence="2 4">IC-006</strain>
        <strain evidence="3">IC-007</strain>
    </source>
</reference>
<evidence type="ECO:0000313" key="2">
    <source>
        <dbReference type="EMBL" id="BBG22802.1"/>
    </source>
</evidence>
<organism evidence="3 5">
    <name type="scientific">Sulfuracidifex tepidarius</name>
    <dbReference type="NCBI Taxonomy" id="1294262"/>
    <lineage>
        <taxon>Archaea</taxon>
        <taxon>Thermoproteota</taxon>
        <taxon>Thermoprotei</taxon>
        <taxon>Sulfolobales</taxon>
        <taxon>Sulfolobaceae</taxon>
        <taxon>Sulfuracidifex</taxon>
    </lineage>
</organism>
<dbReference type="InterPro" id="IPR029044">
    <property type="entry name" value="Nucleotide-diphossugar_trans"/>
</dbReference>
<evidence type="ECO:0000313" key="3">
    <source>
        <dbReference type="EMBL" id="BBG25579.1"/>
    </source>
</evidence>
<dbReference type="Proteomes" id="UP000322983">
    <property type="component" value="Chromosome"/>
</dbReference>
<dbReference type="Proteomes" id="UP000325030">
    <property type="component" value="Chromosome"/>
</dbReference>
<dbReference type="InterPro" id="IPR050834">
    <property type="entry name" value="Glycosyltransf_2"/>
</dbReference>
<sequence>MKVIIGIPTYRNNGSTIGNLLDSLTRQTYTDFRVVIIMKRGDPEGDEKTLEAIERLSKTLDVKLIEQKEGLFEEALALLFKEKADVYLTSDDDAFVSPSWIEDHLRIMEKDKIGVATGEIEGQKWVNYPNLLFDKFRDKEYMKPYCDVFEDYQGFLTKVGLSVDKDNEVTLRTYRTLAVAGVNMSVKRKAIEGYSPLTFTLRGAYNETLIALNGIKKGLHSVVFQGAKVNHKDRESLSRTKNRDTANYLALEKFVLPYAVNLLGFNIDVKLLRSFMEEVDWEVAKEGISIALTGIEERLKPKEIREMLRNSKYYKALQMGKIEQKD</sequence>
<dbReference type="Gene3D" id="3.90.550.10">
    <property type="entry name" value="Spore Coat Polysaccharide Biosynthesis Protein SpsA, Chain A"/>
    <property type="match status" value="1"/>
</dbReference>
<feature type="domain" description="Glycosyltransferase 2-like" evidence="1">
    <location>
        <begin position="5"/>
        <end position="135"/>
    </location>
</feature>
<accession>A0A510DRL4</accession>
<dbReference type="AlphaFoldDB" id="A0A510DZJ6"/>
<dbReference type="InterPro" id="IPR001173">
    <property type="entry name" value="Glyco_trans_2-like"/>
</dbReference>
<dbReference type="GeneID" id="41716608"/>
<dbReference type="STRING" id="1294262.GCA_001316085_00887"/>
<dbReference type="OrthoDB" id="34704at2157"/>
<dbReference type="EMBL" id="AP018929">
    <property type="protein sequence ID" value="BBG22802.1"/>
    <property type="molecule type" value="Genomic_DNA"/>
</dbReference>
<proteinExistence type="predicted"/>
<dbReference type="KEGG" id="step:IC006_0086"/>
<dbReference type="CDD" id="cd00761">
    <property type="entry name" value="Glyco_tranf_GTA_type"/>
    <property type="match status" value="1"/>
</dbReference>
<protein>
    <recommendedName>
        <fullName evidence="1">Glycosyltransferase 2-like domain-containing protein</fullName>
    </recommendedName>
</protein>
<dbReference type="Pfam" id="PF00535">
    <property type="entry name" value="Glycos_transf_2"/>
    <property type="match status" value="1"/>
</dbReference>
<dbReference type="PANTHER" id="PTHR43685">
    <property type="entry name" value="GLYCOSYLTRANSFERASE"/>
    <property type="match status" value="1"/>
</dbReference>
<evidence type="ECO:0000313" key="4">
    <source>
        <dbReference type="Proteomes" id="UP000322983"/>
    </source>
</evidence>
<evidence type="ECO:0000313" key="5">
    <source>
        <dbReference type="Proteomes" id="UP000325030"/>
    </source>
</evidence>
<keyword evidence="4" id="KW-1185">Reference proteome</keyword>
<accession>A0A510DZJ6</accession>
<reference evidence="5" key="1">
    <citation type="submission" date="2018-09" db="EMBL/GenBank/DDBJ databases">
        <title>Complete Genome Sequencing of Sulfolobus sp. JCM 16834.</title>
        <authorList>
            <person name="Kato S."/>
            <person name="Itoh T."/>
            <person name="Ohkuma M."/>
        </authorList>
    </citation>
    <scope>NUCLEOTIDE SEQUENCE [LARGE SCALE GENOMIC DNA]</scope>
    <source>
        <strain evidence="5">IC-007</strain>
    </source>
</reference>
<dbReference type="SUPFAM" id="SSF53448">
    <property type="entry name" value="Nucleotide-diphospho-sugar transferases"/>
    <property type="match status" value="1"/>
</dbReference>
<dbReference type="RefSeq" id="WP_054845383.1">
    <property type="nucleotide sequence ID" value="NZ_AP018929.1"/>
</dbReference>
<gene>
    <name evidence="2" type="ORF">IC006_0086</name>
    <name evidence="3" type="ORF">IC007_0084</name>
</gene>
<dbReference type="EMBL" id="AP018930">
    <property type="protein sequence ID" value="BBG25579.1"/>
    <property type="molecule type" value="Genomic_DNA"/>
</dbReference>
<name>A0A510DZJ6_9CREN</name>
<evidence type="ECO:0000259" key="1">
    <source>
        <dbReference type="Pfam" id="PF00535"/>
    </source>
</evidence>
<dbReference type="PANTHER" id="PTHR43685:SF2">
    <property type="entry name" value="GLYCOSYLTRANSFERASE 2-LIKE DOMAIN-CONTAINING PROTEIN"/>
    <property type="match status" value="1"/>
</dbReference>